<evidence type="ECO:0000259" key="1">
    <source>
        <dbReference type="SMART" id="SM00470"/>
    </source>
</evidence>
<dbReference type="Gene3D" id="3.90.1530.10">
    <property type="entry name" value="Conserved hypothetical protein from pyrococcus furiosus pfu- 392566-001, ParB domain"/>
    <property type="match status" value="1"/>
</dbReference>
<dbReference type="InterPro" id="IPR003115">
    <property type="entry name" value="ParB_N"/>
</dbReference>
<dbReference type="Proteomes" id="UP000429811">
    <property type="component" value="Unassembled WGS sequence"/>
</dbReference>
<evidence type="ECO:0000313" key="2">
    <source>
        <dbReference type="EMBL" id="MSB49429.1"/>
    </source>
</evidence>
<gene>
    <name evidence="2" type="ORF">GKE90_12115</name>
</gene>
<dbReference type="Pfam" id="PF02195">
    <property type="entry name" value="ParB_N"/>
    <property type="match status" value="1"/>
</dbReference>
<protein>
    <recommendedName>
        <fullName evidence="1">ParB-like N-terminal domain-containing protein</fullName>
    </recommendedName>
</protein>
<reference evidence="2 3" key="1">
    <citation type="journal article" date="2019" name="Nat. Med.">
        <title>A library of human gut bacterial isolates paired with longitudinal multiomics data enables mechanistic microbiome research.</title>
        <authorList>
            <person name="Poyet M."/>
            <person name="Groussin M."/>
            <person name="Gibbons S.M."/>
            <person name="Avila-Pacheco J."/>
            <person name="Jiang X."/>
            <person name="Kearney S.M."/>
            <person name="Perrotta A.R."/>
            <person name="Berdy B."/>
            <person name="Zhao S."/>
            <person name="Lieberman T.D."/>
            <person name="Swanson P.K."/>
            <person name="Smith M."/>
            <person name="Roesemann S."/>
            <person name="Alexander J.E."/>
            <person name="Rich S.A."/>
            <person name="Livny J."/>
            <person name="Vlamakis H."/>
            <person name="Clish C."/>
            <person name="Bullock K."/>
            <person name="Deik A."/>
            <person name="Scott J."/>
            <person name="Pierce K.A."/>
            <person name="Xavier R.J."/>
            <person name="Alm E.J."/>
        </authorList>
    </citation>
    <scope>NUCLEOTIDE SEQUENCE [LARGE SCALE GENOMIC DNA]</scope>
    <source>
        <strain evidence="2 3">BIOML-A5</strain>
    </source>
</reference>
<dbReference type="PANTHER" id="PTHR33375">
    <property type="entry name" value="CHROMOSOME-PARTITIONING PROTEIN PARB-RELATED"/>
    <property type="match status" value="1"/>
</dbReference>
<dbReference type="SUPFAM" id="SSF110849">
    <property type="entry name" value="ParB/Sulfiredoxin"/>
    <property type="match status" value="1"/>
</dbReference>
<dbReference type="InterPro" id="IPR036086">
    <property type="entry name" value="ParB/Sulfiredoxin_sf"/>
</dbReference>
<accession>A0A6I2RQI9</accession>
<proteinExistence type="predicted"/>
<dbReference type="AlphaFoldDB" id="A0A6I2RQI9"/>
<dbReference type="PANTHER" id="PTHR33375:SF1">
    <property type="entry name" value="CHROMOSOME-PARTITIONING PROTEIN PARB-RELATED"/>
    <property type="match status" value="1"/>
</dbReference>
<organism evidence="2 3">
    <name type="scientific">Flavonifractor plautii</name>
    <name type="common">Fusobacterium plautii</name>
    <dbReference type="NCBI Taxonomy" id="292800"/>
    <lineage>
        <taxon>Bacteria</taxon>
        <taxon>Bacillati</taxon>
        <taxon>Bacillota</taxon>
        <taxon>Clostridia</taxon>
        <taxon>Eubacteriales</taxon>
        <taxon>Oscillospiraceae</taxon>
        <taxon>Flavonifractor</taxon>
    </lineage>
</organism>
<dbReference type="CDD" id="cd16408">
    <property type="entry name" value="ParB_N_like"/>
    <property type="match status" value="1"/>
</dbReference>
<sequence>MHTSRTTPLQRLTPPSHKRCYPMARNKVQDALRQRKRSEAEAAMANGPPEEGAYQCFFNRDDLPSPMEGGTLCDFPLAQLSGFPDHEEHFPLYTGARLEDMVESIRRHGVQSPILVWKTAEGTYIIISGHNRVNASKIAGLTTIPAVIRTDLTQETAEDLFYEMNFRQRSLADMLFSQRVLCIAAHYNMLKRQGRRTDLQTFETTSPDTQEKSHTDVKIAQEYELTRDKVSKYCRYATLYRPLLLLMNSGKRLGQLAAYEISFVEDHSLQECIYQFISEGSASISTAKGKKLRAAFEDGKLDASQIKSILSGGGLSTSKQPGRRVSVTLPPAFAPYFPPKATTKQIEETIQKALALYFKTMGNAS</sequence>
<dbReference type="InterPro" id="IPR050336">
    <property type="entry name" value="Chromosome_partition/occlusion"/>
</dbReference>
<dbReference type="SMART" id="SM00470">
    <property type="entry name" value="ParB"/>
    <property type="match status" value="1"/>
</dbReference>
<feature type="domain" description="ParB-like N-terminal" evidence="1">
    <location>
        <begin position="78"/>
        <end position="165"/>
    </location>
</feature>
<evidence type="ECO:0000313" key="3">
    <source>
        <dbReference type="Proteomes" id="UP000429811"/>
    </source>
</evidence>
<name>A0A6I2RQI9_FLAPL</name>
<dbReference type="GO" id="GO:0007059">
    <property type="term" value="P:chromosome segregation"/>
    <property type="evidence" value="ECO:0007669"/>
    <property type="project" value="TreeGrafter"/>
</dbReference>
<dbReference type="GO" id="GO:0005694">
    <property type="term" value="C:chromosome"/>
    <property type="evidence" value="ECO:0007669"/>
    <property type="project" value="TreeGrafter"/>
</dbReference>
<dbReference type="EMBL" id="WKPO01000016">
    <property type="protein sequence ID" value="MSB49429.1"/>
    <property type="molecule type" value="Genomic_DNA"/>
</dbReference>
<comment type="caution">
    <text evidence="2">The sequence shown here is derived from an EMBL/GenBank/DDBJ whole genome shotgun (WGS) entry which is preliminary data.</text>
</comment>